<gene>
    <name evidence="11 14" type="primary">parE</name>
    <name evidence="14" type="ORF">KD146_05880</name>
</gene>
<feature type="binding site" evidence="11">
    <location>
        <position position="379"/>
    </location>
    <ligand>
        <name>ATP</name>
        <dbReference type="ChEBI" id="CHEBI:30616"/>
    </ligand>
</feature>
<dbReference type="Pfam" id="PF00204">
    <property type="entry name" value="DNA_gyraseB"/>
    <property type="match status" value="1"/>
</dbReference>
<evidence type="ECO:0000256" key="11">
    <source>
        <dbReference type="HAMAP-Rule" id="MF_00938"/>
    </source>
</evidence>
<feature type="binding site" evidence="11">
    <location>
        <position position="41"/>
    </location>
    <ligand>
        <name>ATP</name>
        <dbReference type="ChEBI" id="CHEBI:30616"/>
    </ligand>
</feature>
<dbReference type="InterPro" id="IPR013760">
    <property type="entry name" value="Topo_IIA-like_dom_sf"/>
</dbReference>
<feature type="domain" description="Toprim" evidence="13">
    <location>
        <begin position="459"/>
        <end position="573"/>
    </location>
</feature>
<dbReference type="InterPro" id="IPR018522">
    <property type="entry name" value="TopoIIA_CS"/>
</dbReference>
<dbReference type="CDD" id="cd16928">
    <property type="entry name" value="HATPase_GyrB-like"/>
    <property type="match status" value="1"/>
</dbReference>
<evidence type="ECO:0000256" key="2">
    <source>
        <dbReference type="ARBA" id="ARBA00001946"/>
    </source>
</evidence>
<dbReference type="FunFam" id="3.30.565.10:FF:000002">
    <property type="entry name" value="DNA gyrase subunit B"/>
    <property type="match status" value="1"/>
</dbReference>
<dbReference type="GO" id="GO:0007059">
    <property type="term" value="P:chromosome segregation"/>
    <property type="evidence" value="ECO:0007669"/>
    <property type="project" value="UniProtKB-UniRule"/>
</dbReference>
<keyword evidence="3" id="KW-0479">Metal-binding</keyword>
<evidence type="ECO:0000256" key="10">
    <source>
        <dbReference type="ARBA" id="ARBA00063644"/>
    </source>
</evidence>
<dbReference type="SUPFAM" id="SSF54211">
    <property type="entry name" value="Ribosomal protein S5 domain 2-like"/>
    <property type="match status" value="1"/>
</dbReference>
<dbReference type="Pfam" id="PF00986">
    <property type="entry name" value="DNA_gyraseB_C"/>
    <property type="match status" value="1"/>
</dbReference>
<reference evidence="14" key="1">
    <citation type="submission" date="2021-04" db="EMBL/GenBank/DDBJ databases">
        <title>Devosia litorisediminis sp. nov., isolated from a sand dune.</title>
        <authorList>
            <person name="Park S."/>
            <person name="Yoon J.-H."/>
        </authorList>
    </citation>
    <scope>NUCLEOTIDE SEQUENCE</scope>
    <source>
        <strain evidence="14">BSSL-BM10</strain>
    </source>
</reference>
<keyword evidence="4 11" id="KW-0547">Nucleotide-binding</keyword>
<dbReference type="InterPro" id="IPR006171">
    <property type="entry name" value="TOPRIM_dom"/>
</dbReference>
<dbReference type="CDD" id="cd00822">
    <property type="entry name" value="TopoII_Trans_DNA_gyrase"/>
    <property type="match status" value="1"/>
</dbReference>
<feature type="site" description="Interaction with DNA" evidence="11">
    <location>
        <position position="661"/>
    </location>
</feature>
<dbReference type="Gene3D" id="3.40.50.670">
    <property type="match status" value="1"/>
</dbReference>
<dbReference type="Gene3D" id="3.30.565.10">
    <property type="entry name" value="Histidine kinase-like ATPase, C-terminal domain"/>
    <property type="match status" value="1"/>
</dbReference>
<comment type="cofactor">
    <cofactor evidence="2">
        <name>Mg(2+)</name>
        <dbReference type="ChEBI" id="CHEBI:18420"/>
    </cofactor>
</comment>
<evidence type="ECO:0000313" key="15">
    <source>
        <dbReference type="Proteomes" id="UP000678281"/>
    </source>
</evidence>
<dbReference type="FunFam" id="3.40.50.670:FF:000006">
    <property type="entry name" value="DNA topoisomerase (ATP-hydrolyzing)"/>
    <property type="match status" value="1"/>
</dbReference>
<evidence type="ECO:0000256" key="7">
    <source>
        <dbReference type="ARBA" id="ARBA00023029"/>
    </source>
</evidence>
<dbReference type="InterPro" id="IPR013759">
    <property type="entry name" value="Topo_IIA_B_C"/>
</dbReference>
<evidence type="ECO:0000256" key="4">
    <source>
        <dbReference type="ARBA" id="ARBA00022741"/>
    </source>
</evidence>
<dbReference type="InterPro" id="IPR020568">
    <property type="entry name" value="Ribosomal_Su5_D2-typ_SF"/>
</dbReference>
<dbReference type="GO" id="GO:0005694">
    <property type="term" value="C:chromosome"/>
    <property type="evidence" value="ECO:0007669"/>
    <property type="project" value="InterPro"/>
</dbReference>
<evidence type="ECO:0000256" key="6">
    <source>
        <dbReference type="ARBA" id="ARBA00022842"/>
    </source>
</evidence>
<feature type="binding site" evidence="11">
    <location>
        <position position="108"/>
    </location>
    <ligand>
        <name>ATP</name>
        <dbReference type="ChEBI" id="CHEBI:30616"/>
    </ligand>
</feature>
<dbReference type="EC" id="5.6.2.2" evidence="11"/>
<proteinExistence type="inferred from homology"/>
<evidence type="ECO:0000256" key="12">
    <source>
        <dbReference type="SAM" id="MobiDB-lite"/>
    </source>
</evidence>
<accession>A0A942EBD5</accession>
<dbReference type="PROSITE" id="PS00177">
    <property type="entry name" value="TOPOISOMERASE_II"/>
    <property type="match status" value="1"/>
</dbReference>
<evidence type="ECO:0000256" key="9">
    <source>
        <dbReference type="ARBA" id="ARBA00023235"/>
    </source>
</evidence>
<keyword evidence="6" id="KW-0460">Magnesium</keyword>
<feature type="site" description="Interaction with DNA" evidence="11">
    <location>
        <position position="493"/>
    </location>
</feature>
<organism evidence="14 15">
    <name type="scientific">Devosia litorisediminis</name>
    <dbReference type="NCBI Taxonomy" id="2829817"/>
    <lineage>
        <taxon>Bacteria</taxon>
        <taxon>Pseudomonadati</taxon>
        <taxon>Pseudomonadota</taxon>
        <taxon>Alphaproteobacteria</taxon>
        <taxon>Hyphomicrobiales</taxon>
        <taxon>Devosiaceae</taxon>
        <taxon>Devosia</taxon>
    </lineage>
</organism>
<dbReference type="SUPFAM" id="SSF56719">
    <property type="entry name" value="Type II DNA topoisomerase"/>
    <property type="match status" value="1"/>
</dbReference>
<dbReference type="InterPro" id="IPR013506">
    <property type="entry name" value="Topo_IIA_bsu_dom2"/>
</dbReference>
<dbReference type="Pfam" id="PF02518">
    <property type="entry name" value="HATPase_c"/>
    <property type="match status" value="1"/>
</dbReference>
<protein>
    <recommendedName>
        <fullName evidence="11">DNA topoisomerase 4 subunit B</fullName>
        <ecNumber evidence="11">5.6.2.2</ecNumber>
    </recommendedName>
    <alternativeName>
        <fullName evidence="11">Topoisomerase IV subunit B</fullName>
    </alternativeName>
</protein>
<comment type="similarity">
    <text evidence="11">Belongs to the type II topoisomerase family. ParE type 1 subfamily.</text>
</comment>
<dbReference type="GO" id="GO:0046872">
    <property type="term" value="F:metal ion binding"/>
    <property type="evidence" value="ECO:0007669"/>
    <property type="project" value="UniProtKB-KW"/>
</dbReference>
<keyword evidence="9 11" id="KW-0413">Isomerase</keyword>
<keyword evidence="15" id="KW-1185">Reference proteome</keyword>
<dbReference type="PANTHER" id="PTHR45866:SF4">
    <property type="entry name" value="DNA TOPOISOMERASE 4 SUBUNIT B"/>
    <property type="match status" value="1"/>
</dbReference>
<dbReference type="InterPro" id="IPR036890">
    <property type="entry name" value="HATPase_C_sf"/>
</dbReference>
<dbReference type="GO" id="GO:0005524">
    <property type="term" value="F:ATP binding"/>
    <property type="evidence" value="ECO:0007669"/>
    <property type="project" value="UniProtKB-UniRule"/>
</dbReference>
<evidence type="ECO:0000313" key="14">
    <source>
        <dbReference type="EMBL" id="MBS3848224.1"/>
    </source>
</evidence>
<feature type="region of interest" description="Disordered" evidence="12">
    <location>
        <begin position="1"/>
        <end position="40"/>
    </location>
</feature>
<dbReference type="InterPro" id="IPR002288">
    <property type="entry name" value="DNA_gyrase_B_C"/>
</dbReference>
<feature type="binding site" evidence="11">
    <location>
        <begin position="150"/>
        <end position="156"/>
    </location>
    <ligand>
        <name>ATP</name>
        <dbReference type="ChEBI" id="CHEBI:30616"/>
    </ligand>
</feature>
<name>A0A942EBD5_9HYPH</name>
<dbReference type="AlphaFoldDB" id="A0A942EBD5"/>
<dbReference type="Proteomes" id="UP000678281">
    <property type="component" value="Unassembled WGS sequence"/>
</dbReference>
<dbReference type="HAMAP" id="MF_00938">
    <property type="entry name" value="ParE_type1"/>
    <property type="match status" value="1"/>
</dbReference>
<dbReference type="InterPro" id="IPR001241">
    <property type="entry name" value="Topo_IIA"/>
</dbReference>
<dbReference type="PANTHER" id="PTHR45866">
    <property type="entry name" value="DNA GYRASE/TOPOISOMERASE SUBUNIT B"/>
    <property type="match status" value="1"/>
</dbReference>
<sequence>MSQAEDLFGAAEPSTQPQASQPQPATPAAKTPSAAAAAGSYSASDIEVLEGLEPVRRRPGMYIGGTDTNALHHLFAEVIDNSMDEAIAGHATRIEVHLGTDGYVTVTDNGRGIPVEPHPKQPEISTLELVLTKLHAGGKFDSKAYETSGGLHGVGVSVVNALSDDLTVEVARDQMLYRQSYSRGKPVTALETVGRVNNRRGTTTRFHPDAQIFGDAAHFSAARLFRMTRAKAYLFAGVELRWSCDEELASDDAPAKAVFHYPNGLKDFMLARIEGETRIVDDLFAGSHGKPGTHGAVEWAISWTLGDGGMSSYCNTVPTRDGGTHEAGLRTALLRGLKGYAELTKNKAAANLTAEDIFAHCNTMLSVFVREPEFVGQTKDKLASGEATRIVDSAVRDAFDHWLAASPNQAGKLLDWAVERAEERLRRRKEKEIDRASATRKLRLPGKLADCTQTAAQGAELFIVEGDSAGGSAKQARSRASQAVLPLRGKILNVAGASREKMAASQLISDMIQALGCGTRDRYREEDLRYDKIIIMTDADVDGAHIAALLMTFFFQEMPKLIDGGHLFLAMPPLYRISQGGKTLYARDDEHRAELMATEFTGKGKIDTTRFKGLGEMPFAHLRETTMSVKSRTLLQVKVRDDLDATRISVDRLMGTKPEARFDFIQENAAFVTDLDI</sequence>
<comment type="function">
    <text evidence="11">Topoisomerase IV is essential for chromosome segregation. It relaxes supercoiled DNA. Performs the decatenation events required during the replication of a circular DNA molecule.</text>
</comment>
<keyword evidence="5 11" id="KW-0067">ATP-binding</keyword>
<dbReference type="InterPro" id="IPR014721">
    <property type="entry name" value="Ribsml_uS5_D2-typ_fold_subgr"/>
</dbReference>
<dbReference type="SMART" id="SM00433">
    <property type="entry name" value="TOP2c"/>
    <property type="match status" value="1"/>
</dbReference>
<dbReference type="PRINTS" id="PR01098">
    <property type="entry name" value="TOPISMRASE4B"/>
</dbReference>
<comment type="subunit">
    <text evidence="10 11">Heterotetramer composed of ParC and ParE.</text>
</comment>
<feature type="site" description="Interaction with DNA" evidence="11">
    <location>
        <position position="545"/>
    </location>
</feature>
<dbReference type="Gene3D" id="3.30.230.10">
    <property type="match status" value="1"/>
</dbReference>
<feature type="compositionally biased region" description="Low complexity" evidence="12">
    <location>
        <begin position="10"/>
        <end position="40"/>
    </location>
</feature>
<dbReference type="EMBL" id="JAGXTP010000001">
    <property type="protein sequence ID" value="MBS3848224.1"/>
    <property type="molecule type" value="Genomic_DNA"/>
</dbReference>
<comment type="catalytic activity">
    <reaction evidence="1 11">
        <text>ATP-dependent breakage, passage and rejoining of double-stranded DNA.</text>
        <dbReference type="EC" id="5.6.2.2"/>
    </reaction>
</comment>
<dbReference type="NCBIfam" id="TIGR01055">
    <property type="entry name" value="parE_Gneg"/>
    <property type="match status" value="1"/>
</dbReference>
<dbReference type="InterPro" id="IPR005737">
    <property type="entry name" value="TopoIV_B_Gneg"/>
</dbReference>
<comment type="caution">
    <text evidence="14">The sequence shown here is derived from an EMBL/GenBank/DDBJ whole genome shotgun (WGS) entry which is preliminary data.</text>
</comment>
<dbReference type="InterPro" id="IPR003594">
    <property type="entry name" value="HATPase_dom"/>
</dbReference>
<dbReference type="PROSITE" id="PS50880">
    <property type="entry name" value="TOPRIM"/>
    <property type="match status" value="1"/>
</dbReference>
<keyword evidence="7 11" id="KW-0799">Topoisomerase</keyword>
<evidence type="ECO:0000256" key="3">
    <source>
        <dbReference type="ARBA" id="ARBA00022723"/>
    </source>
</evidence>
<evidence type="ECO:0000256" key="1">
    <source>
        <dbReference type="ARBA" id="ARBA00000185"/>
    </source>
</evidence>
<evidence type="ECO:0000256" key="5">
    <source>
        <dbReference type="ARBA" id="ARBA00022840"/>
    </source>
</evidence>
<dbReference type="RefSeq" id="WP_212657786.1">
    <property type="nucleotide sequence ID" value="NZ_JAGXTP010000001.1"/>
</dbReference>
<keyword evidence="8 11" id="KW-0238">DNA-binding</keyword>
<dbReference type="PRINTS" id="PR00418">
    <property type="entry name" value="TPI2FAMILY"/>
</dbReference>
<dbReference type="Pfam" id="PF01751">
    <property type="entry name" value="Toprim"/>
    <property type="match status" value="1"/>
</dbReference>
<dbReference type="GO" id="GO:0003677">
    <property type="term" value="F:DNA binding"/>
    <property type="evidence" value="ECO:0007669"/>
    <property type="project" value="UniProtKB-UniRule"/>
</dbReference>
<dbReference type="GO" id="GO:0006265">
    <property type="term" value="P:DNA topological change"/>
    <property type="evidence" value="ECO:0007669"/>
    <property type="project" value="UniProtKB-UniRule"/>
</dbReference>
<feature type="binding site" evidence="11">
    <location>
        <position position="81"/>
    </location>
    <ligand>
        <name>ATP</name>
        <dbReference type="ChEBI" id="CHEBI:30616"/>
    </ligand>
</feature>
<dbReference type="SMART" id="SM00387">
    <property type="entry name" value="HATPase_c"/>
    <property type="match status" value="1"/>
</dbReference>
<evidence type="ECO:0000256" key="8">
    <source>
        <dbReference type="ARBA" id="ARBA00023125"/>
    </source>
</evidence>
<dbReference type="GO" id="GO:0003918">
    <property type="term" value="F:DNA topoisomerase type II (double strand cut, ATP-hydrolyzing) activity"/>
    <property type="evidence" value="ECO:0007669"/>
    <property type="project" value="UniProtKB-UniRule"/>
</dbReference>
<dbReference type="SUPFAM" id="SSF55874">
    <property type="entry name" value="ATPase domain of HSP90 chaperone/DNA topoisomerase II/histidine kinase"/>
    <property type="match status" value="1"/>
</dbReference>
<evidence type="ECO:0000259" key="13">
    <source>
        <dbReference type="PROSITE" id="PS50880"/>
    </source>
</evidence>